<organism evidence="3 4">
    <name type="scientific">Platanthera zijinensis</name>
    <dbReference type="NCBI Taxonomy" id="2320716"/>
    <lineage>
        <taxon>Eukaryota</taxon>
        <taxon>Viridiplantae</taxon>
        <taxon>Streptophyta</taxon>
        <taxon>Embryophyta</taxon>
        <taxon>Tracheophyta</taxon>
        <taxon>Spermatophyta</taxon>
        <taxon>Magnoliopsida</taxon>
        <taxon>Liliopsida</taxon>
        <taxon>Asparagales</taxon>
        <taxon>Orchidaceae</taxon>
        <taxon>Orchidoideae</taxon>
        <taxon>Orchideae</taxon>
        <taxon>Orchidinae</taxon>
        <taxon>Platanthera</taxon>
    </lineage>
</organism>
<evidence type="ECO:0000313" key="3">
    <source>
        <dbReference type="EMBL" id="KAK8937496.1"/>
    </source>
</evidence>
<feature type="compositionally biased region" description="Basic and acidic residues" evidence="2">
    <location>
        <begin position="105"/>
        <end position="118"/>
    </location>
</feature>
<feature type="region of interest" description="Disordered" evidence="2">
    <location>
        <begin position="84"/>
        <end position="236"/>
    </location>
</feature>
<feature type="coiled-coil region" evidence="1">
    <location>
        <begin position="267"/>
        <end position="304"/>
    </location>
</feature>
<evidence type="ECO:0000256" key="2">
    <source>
        <dbReference type="SAM" id="MobiDB-lite"/>
    </source>
</evidence>
<dbReference type="PANTHER" id="PTHR34466">
    <property type="entry name" value="OS11G0129800 PROTEIN"/>
    <property type="match status" value="1"/>
</dbReference>
<feature type="compositionally biased region" description="Polar residues" evidence="2">
    <location>
        <begin position="170"/>
        <end position="187"/>
    </location>
</feature>
<evidence type="ECO:0000256" key="1">
    <source>
        <dbReference type="SAM" id="Coils"/>
    </source>
</evidence>
<dbReference type="PANTHER" id="PTHR34466:SF1">
    <property type="entry name" value="OS06G0609800 PROTEIN"/>
    <property type="match status" value="1"/>
</dbReference>
<protein>
    <submittedName>
        <fullName evidence="3">Uncharacterized protein</fullName>
    </submittedName>
</protein>
<dbReference type="Proteomes" id="UP001418222">
    <property type="component" value="Unassembled WGS sequence"/>
</dbReference>
<feature type="compositionally biased region" description="Low complexity" evidence="2">
    <location>
        <begin position="1"/>
        <end position="14"/>
    </location>
</feature>
<keyword evidence="4" id="KW-1185">Reference proteome</keyword>
<feature type="compositionally biased region" description="Pro residues" evidence="2">
    <location>
        <begin position="43"/>
        <end position="53"/>
    </location>
</feature>
<feature type="region of interest" description="Disordered" evidence="2">
    <location>
        <begin position="1"/>
        <end position="72"/>
    </location>
</feature>
<feature type="compositionally biased region" description="Basic and acidic residues" evidence="2">
    <location>
        <begin position="158"/>
        <end position="168"/>
    </location>
</feature>
<feature type="compositionally biased region" description="Low complexity" evidence="2">
    <location>
        <begin position="212"/>
        <end position="222"/>
    </location>
</feature>
<dbReference type="EMBL" id="JBBWWQ010000010">
    <property type="protein sequence ID" value="KAK8937496.1"/>
    <property type="molecule type" value="Genomic_DNA"/>
</dbReference>
<sequence length="530" mass="58951">MASTSFRSASRRSSMGGGGDPEDAGSSNRLHRSRSLSCYSGGFPPPTPEPPSYGTPRGRFVNKVRGSGFPDISLDDLADEFFRAMEEEECGEDATPSDGRYSQRRIGDRLMAETESSRRRGRSVSRIRGQSSATERKGTSGNSGDSRIRRSVSVSRSRHSELEVDKTNKCKSMSKSRFTSACGSLQKASLHKKNSEGRAFRRSTSQKDFFQSHDCCSSHSSSLTDDEAQDIRSSVGVSEKATSQVYSLQKAGQTDHCAGDEAGLRLFQDKSKEVRNLVEELTKLEKSKKRKQDLLAELAIEEQRGEELFKVVKELLLSPKEVAEPAKPSLPRQGSSDKLRISKCLNEEAERYFEDFLSNVEDTDLSSFDGERSDTGSSTKLRQLMNNDEEELLKVVSLPTESDGVIFPWLQWETSNTSSPSPCKHKRTIKLESETLPQNSSSINRRSSLGSCSAQEEEGICAVSSESSNIKLGVVESRNLSAEDERISSFDMDEYLDLQRSEKLMFEIWEQRHRIASGSLVLCGRNRTLI</sequence>
<proteinExistence type="predicted"/>
<dbReference type="AlphaFoldDB" id="A0AAP0G5B8"/>
<reference evidence="3 4" key="1">
    <citation type="journal article" date="2022" name="Nat. Plants">
        <title>Genomes of leafy and leafless Platanthera orchids illuminate the evolution of mycoheterotrophy.</title>
        <authorList>
            <person name="Li M.H."/>
            <person name="Liu K.W."/>
            <person name="Li Z."/>
            <person name="Lu H.C."/>
            <person name="Ye Q.L."/>
            <person name="Zhang D."/>
            <person name="Wang J.Y."/>
            <person name="Li Y.F."/>
            <person name="Zhong Z.M."/>
            <person name="Liu X."/>
            <person name="Yu X."/>
            <person name="Liu D.K."/>
            <person name="Tu X.D."/>
            <person name="Liu B."/>
            <person name="Hao Y."/>
            <person name="Liao X.Y."/>
            <person name="Jiang Y.T."/>
            <person name="Sun W.H."/>
            <person name="Chen J."/>
            <person name="Chen Y.Q."/>
            <person name="Ai Y."/>
            <person name="Zhai J.W."/>
            <person name="Wu S.S."/>
            <person name="Zhou Z."/>
            <person name="Hsiao Y.Y."/>
            <person name="Wu W.L."/>
            <person name="Chen Y.Y."/>
            <person name="Lin Y.F."/>
            <person name="Hsu J.L."/>
            <person name="Li C.Y."/>
            <person name="Wang Z.W."/>
            <person name="Zhao X."/>
            <person name="Zhong W.Y."/>
            <person name="Ma X.K."/>
            <person name="Ma L."/>
            <person name="Huang J."/>
            <person name="Chen G.Z."/>
            <person name="Huang M.Z."/>
            <person name="Huang L."/>
            <person name="Peng D.H."/>
            <person name="Luo Y.B."/>
            <person name="Zou S.Q."/>
            <person name="Chen S.P."/>
            <person name="Lan S."/>
            <person name="Tsai W.C."/>
            <person name="Van de Peer Y."/>
            <person name="Liu Z.J."/>
        </authorList>
    </citation>
    <scope>NUCLEOTIDE SEQUENCE [LARGE SCALE GENOMIC DNA]</scope>
    <source>
        <strain evidence="3">Lor287</strain>
    </source>
</reference>
<accession>A0AAP0G5B8</accession>
<evidence type="ECO:0000313" key="4">
    <source>
        <dbReference type="Proteomes" id="UP001418222"/>
    </source>
</evidence>
<comment type="caution">
    <text evidence="3">The sequence shown here is derived from an EMBL/GenBank/DDBJ whole genome shotgun (WGS) entry which is preliminary data.</text>
</comment>
<name>A0AAP0G5B8_9ASPA</name>
<keyword evidence="1" id="KW-0175">Coiled coil</keyword>
<gene>
    <name evidence="3" type="ORF">KSP39_PZI011878</name>
</gene>